<dbReference type="EC" id="1.7.1.17" evidence="6"/>
<keyword evidence="9" id="KW-1185">Reference proteome</keyword>
<evidence type="ECO:0000256" key="5">
    <source>
        <dbReference type="ARBA" id="ARBA00048542"/>
    </source>
</evidence>
<organism evidence="8 9">
    <name type="scientific">Marinospirillum alkalitolerans</name>
    <dbReference type="NCBI Taxonomy" id="3123374"/>
    <lineage>
        <taxon>Bacteria</taxon>
        <taxon>Pseudomonadati</taxon>
        <taxon>Pseudomonadota</taxon>
        <taxon>Gammaproteobacteria</taxon>
        <taxon>Oceanospirillales</taxon>
        <taxon>Oceanospirillaceae</taxon>
        <taxon>Marinospirillum</taxon>
    </lineage>
</organism>
<sequence length="199" mass="21629">MKILQLDSGLFAGQSVSRDLTQKIVAQLQQQHPQAEVIYRDLIAQPVAHLDAEILTASATAEAERSPRQQQELALTETLLEEIFAADVLVIGAPLYNFSLPTQLKAWIDRITQAGRTFQYTAEGPEGLLKGKKAFIASAQGGIYSEGAAAAMEHQESYLRVLLGFIGIEEVHLIRAAGLNMPEHREAGLRQAAEAIAAL</sequence>
<protein>
    <recommendedName>
        <fullName evidence="6">FMN dependent NADH:quinone oxidoreductase</fullName>
        <ecNumber evidence="6">1.6.5.-</ecNumber>
    </recommendedName>
    <alternativeName>
        <fullName evidence="6">Azo-dye reductase</fullName>
    </alternativeName>
    <alternativeName>
        <fullName evidence="6">FMN-dependent NADH-azo compound oxidoreductase</fullName>
    </alternativeName>
    <alternativeName>
        <fullName evidence="6">FMN-dependent NADH-azoreductase</fullName>
        <ecNumber evidence="6">1.7.1.17</ecNumber>
    </alternativeName>
</protein>
<dbReference type="RefSeq" id="WP_405336942.1">
    <property type="nucleotide sequence ID" value="NZ_JBANFI010000001.1"/>
</dbReference>
<reference evidence="8 9" key="1">
    <citation type="submission" date="2024-02" db="EMBL/GenBank/DDBJ databases">
        <title>Marinospirillum sp. MEB 164 isolated from Lonar lake sediment.</title>
        <authorList>
            <person name="Joshi A."/>
            <person name="Thite S."/>
        </authorList>
    </citation>
    <scope>NUCLEOTIDE SEQUENCE [LARGE SCALE GENOMIC DNA]</scope>
    <source>
        <strain evidence="8 9">MEB164</strain>
    </source>
</reference>
<proteinExistence type="inferred from homology"/>
<dbReference type="PANTHER" id="PTHR43741">
    <property type="entry name" value="FMN-DEPENDENT NADH-AZOREDUCTASE 1"/>
    <property type="match status" value="1"/>
</dbReference>
<accession>A0ABW8PUK8</accession>
<dbReference type="InterPro" id="IPR029039">
    <property type="entry name" value="Flavoprotein-like_sf"/>
</dbReference>
<comment type="function">
    <text evidence="6">Also exhibits azoreductase activity. Catalyzes the reductive cleavage of the azo bond in aromatic azo compounds to the corresponding amines.</text>
</comment>
<dbReference type="InterPro" id="IPR023048">
    <property type="entry name" value="NADH:quinone_OxRdtase_FMN_depd"/>
</dbReference>
<dbReference type="SUPFAM" id="SSF52218">
    <property type="entry name" value="Flavoproteins"/>
    <property type="match status" value="1"/>
</dbReference>
<dbReference type="HAMAP" id="MF_01216">
    <property type="entry name" value="Azoreductase_type1"/>
    <property type="match status" value="1"/>
</dbReference>
<comment type="caution">
    <text evidence="6">Lacks conserved residue(s) required for the propagation of feature annotation.</text>
</comment>
<dbReference type="PANTHER" id="PTHR43741:SF4">
    <property type="entry name" value="FMN-DEPENDENT NADH:QUINONE OXIDOREDUCTASE"/>
    <property type="match status" value="1"/>
</dbReference>
<evidence type="ECO:0000313" key="8">
    <source>
        <dbReference type="EMBL" id="MFK7159953.1"/>
    </source>
</evidence>
<comment type="catalytic activity">
    <reaction evidence="6">
        <text>2 a quinone + NADH + H(+) = 2 a 1,4-benzosemiquinone + NAD(+)</text>
        <dbReference type="Rhea" id="RHEA:65952"/>
        <dbReference type="ChEBI" id="CHEBI:15378"/>
        <dbReference type="ChEBI" id="CHEBI:57540"/>
        <dbReference type="ChEBI" id="CHEBI:57945"/>
        <dbReference type="ChEBI" id="CHEBI:132124"/>
        <dbReference type="ChEBI" id="CHEBI:134225"/>
    </reaction>
</comment>
<evidence type="ECO:0000256" key="4">
    <source>
        <dbReference type="ARBA" id="ARBA00023027"/>
    </source>
</evidence>
<dbReference type="EC" id="1.6.5.-" evidence="6"/>
<comment type="similarity">
    <text evidence="6">Belongs to the azoreductase type 1 family.</text>
</comment>
<dbReference type="InterPro" id="IPR050104">
    <property type="entry name" value="FMN-dep_NADH:Q_OxRdtase_AzoR1"/>
</dbReference>
<feature type="binding site" evidence="6">
    <location>
        <begin position="15"/>
        <end position="17"/>
    </location>
    <ligand>
        <name>FMN</name>
        <dbReference type="ChEBI" id="CHEBI:58210"/>
    </ligand>
</feature>
<keyword evidence="4 6" id="KW-0520">NAD</keyword>
<keyword evidence="3 6" id="KW-0560">Oxidoreductase</keyword>
<evidence type="ECO:0000256" key="1">
    <source>
        <dbReference type="ARBA" id="ARBA00022630"/>
    </source>
</evidence>
<evidence type="ECO:0000256" key="2">
    <source>
        <dbReference type="ARBA" id="ARBA00022643"/>
    </source>
</evidence>
<name>A0ABW8PUK8_9GAMM</name>
<comment type="subunit">
    <text evidence="6">Homodimer.</text>
</comment>
<comment type="function">
    <text evidence="6">Quinone reductase that provides resistance to thiol-specific stress caused by electrophilic quinones.</text>
</comment>
<comment type="caution">
    <text evidence="8">The sequence shown here is derived from an EMBL/GenBank/DDBJ whole genome shotgun (WGS) entry which is preliminary data.</text>
</comment>
<comment type="catalytic activity">
    <reaction evidence="5">
        <text>N,N-dimethyl-1,4-phenylenediamine + anthranilate + 2 NAD(+) = 2-(4-dimethylaminophenyl)diazenylbenzoate + 2 NADH + 2 H(+)</text>
        <dbReference type="Rhea" id="RHEA:55872"/>
        <dbReference type="ChEBI" id="CHEBI:15378"/>
        <dbReference type="ChEBI" id="CHEBI:15783"/>
        <dbReference type="ChEBI" id="CHEBI:16567"/>
        <dbReference type="ChEBI" id="CHEBI:57540"/>
        <dbReference type="ChEBI" id="CHEBI:57945"/>
        <dbReference type="ChEBI" id="CHEBI:71579"/>
        <dbReference type="EC" id="1.7.1.17"/>
    </reaction>
    <physiologicalReaction direction="right-to-left" evidence="5">
        <dbReference type="Rhea" id="RHEA:55874"/>
    </physiologicalReaction>
</comment>
<dbReference type="Gene3D" id="3.40.50.360">
    <property type="match status" value="1"/>
</dbReference>
<evidence type="ECO:0000256" key="3">
    <source>
        <dbReference type="ARBA" id="ARBA00023002"/>
    </source>
</evidence>
<keyword evidence="2 6" id="KW-0288">FMN</keyword>
<feature type="domain" description="Flavodoxin-like fold" evidence="7">
    <location>
        <begin position="1"/>
        <end position="198"/>
    </location>
</feature>
<keyword evidence="1 6" id="KW-0285">Flavoprotein</keyword>
<evidence type="ECO:0000313" key="9">
    <source>
        <dbReference type="Proteomes" id="UP001621714"/>
    </source>
</evidence>
<dbReference type="EMBL" id="JBANFI010000001">
    <property type="protein sequence ID" value="MFK7159953.1"/>
    <property type="molecule type" value="Genomic_DNA"/>
</dbReference>
<comment type="cofactor">
    <cofactor evidence="6">
        <name>FMN</name>
        <dbReference type="ChEBI" id="CHEBI:58210"/>
    </cofactor>
    <text evidence="6">Binds 1 FMN per subunit.</text>
</comment>
<dbReference type="Proteomes" id="UP001621714">
    <property type="component" value="Unassembled WGS sequence"/>
</dbReference>
<evidence type="ECO:0000256" key="6">
    <source>
        <dbReference type="HAMAP-Rule" id="MF_01216"/>
    </source>
</evidence>
<dbReference type="InterPro" id="IPR003680">
    <property type="entry name" value="Flavodoxin_fold"/>
</dbReference>
<evidence type="ECO:0000259" key="7">
    <source>
        <dbReference type="Pfam" id="PF02525"/>
    </source>
</evidence>
<dbReference type="Pfam" id="PF02525">
    <property type="entry name" value="Flavodoxin_2"/>
    <property type="match status" value="1"/>
</dbReference>
<gene>
    <name evidence="6" type="primary">azoR</name>
    <name evidence="8" type="ORF">V6U78_02740</name>
</gene>